<keyword evidence="1 3" id="KW-0378">Hydrolase</keyword>
<evidence type="ECO:0000259" key="2">
    <source>
        <dbReference type="Pfam" id="PF00326"/>
    </source>
</evidence>
<evidence type="ECO:0000313" key="3">
    <source>
        <dbReference type="EMBL" id="HIZ24199.1"/>
    </source>
</evidence>
<evidence type="ECO:0000256" key="1">
    <source>
        <dbReference type="ARBA" id="ARBA00022801"/>
    </source>
</evidence>
<reference evidence="3" key="2">
    <citation type="submission" date="2021-04" db="EMBL/GenBank/DDBJ databases">
        <authorList>
            <person name="Gilroy R."/>
        </authorList>
    </citation>
    <scope>NUCLEOTIDE SEQUENCE</scope>
    <source>
        <strain evidence="3">CHK33-5263</strain>
    </source>
</reference>
<gene>
    <name evidence="3" type="ORF">H9812_01825</name>
</gene>
<dbReference type="GO" id="GO:0052689">
    <property type="term" value="F:carboxylic ester hydrolase activity"/>
    <property type="evidence" value="ECO:0007669"/>
    <property type="project" value="UniProtKB-ARBA"/>
</dbReference>
<dbReference type="EMBL" id="DXBS01000041">
    <property type="protein sequence ID" value="HIZ24199.1"/>
    <property type="molecule type" value="Genomic_DNA"/>
</dbReference>
<dbReference type="PANTHER" id="PTHR22946">
    <property type="entry name" value="DIENELACTONE HYDROLASE DOMAIN-CONTAINING PROTEIN-RELATED"/>
    <property type="match status" value="1"/>
</dbReference>
<dbReference type="GO" id="GO:0008236">
    <property type="term" value="F:serine-type peptidase activity"/>
    <property type="evidence" value="ECO:0007669"/>
    <property type="project" value="InterPro"/>
</dbReference>
<feature type="domain" description="Peptidase S9 prolyl oligopeptidase catalytic" evidence="2">
    <location>
        <begin position="95"/>
        <end position="258"/>
    </location>
</feature>
<protein>
    <submittedName>
        <fullName evidence="3">Alpha/beta hydrolase</fullName>
    </submittedName>
</protein>
<sequence length="259" mass="28984">MTTELPEEPTPDPGIEETTLEHHGRTMDIVVYRPNASRFPVVIFSHGYNGYKDDFKDTAQYLLQYGIGSVAFTFCGSGLRDQSGFPTTEMTLFTEQEDLFAVMDYVRELPWFNGALFLFGGSQGGMVSAMAAQARQNEVAGMALLFPGFSIPDDWNTRYPDDASVPEAIDWWGVTLGRNFVLTLRDLDIYQGMPQFTAPVLLMHGTNDAIVPYRYSERAAQTYPNAELVTYRGEGHGFTPSTMADVNERTLNFILDHLS</sequence>
<dbReference type="InterPro" id="IPR029058">
    <property type="entry name" value="AB_hydrolase_fold"/>
</dbReference>
<dbReference type="PANTHER" id="PTHR22946:SF9">
    <property type="entry name" value="POLYKETIDE TRANSFERASE AF380"/>
    <property type="match status" value="1"/>
</dbReference>
<dbReference type="InterPro" id="IPR050261">
    <property type="entry name" value="FrsA_esterase"/>
</dbReference>
<accession>A0A9D2DWD3</accession>
<dbReference type="InterPro" id="IPR001375">
    <property type="entry name" value="Peptidase_S9_cat"/>
</dbReference>
<dbReference type="Gene3D" id="3.40.50.1820">
    <property type="entry name" value="alpha/beta hydrolase"/>
    <property type="match status" value="1"/>
</dbReference>
<dbReference type="Pfam" id="PF00326">
    <property type="entry name" value="Peptidase_S9"/>
    <property type="match status" value="1"/>
</dbReference>
<evidence type="ECO:0000313" key="4">
    <source>
        <dbReference type="Proteomes" id="UP000824044"/>
    </source>
</evidence>
<dbReference type="Proteomes" id="UP000824044">
    <property type="component" value="Unassembled WGS sequence"/>
</dbReference>
<reference evidence="3" key="1">
    <citation type="journal article" date="2021" name="PeerJ">
        <title>Extensive microbial diversity within the chicken gut microbiome revealed by metagenomics and culture.</title>
        <authorList>
            <person name="Gilroy R."/>
            <person name="Ravi A."/>
            <person name="Getino M."/>
            <person name="Pursley I."/>
            <person name="Horton D.L."/>
            <person name="Alikhan N.F."/>
            <person name="Baker D."/>
            <person name="Gharbi K."/>
            <person name="Hall N."/>
            <person name="Watson M."/>
            <person name="Adriaenssens E.M."/>
            <person name="Foster-Nyarko E."/>
            <person name="Jarju S."/>
            <person name="Secka A."/>
            <person name="Antonio M."/>
            <person name="Oren A."/>
            <person name="Chaudhuri R.R."/>
            <person name="La Ragione R."/>
            <person name="Hildebrand F."/>
            <person name="Pallen M.J."/>
        </authorList>
    </citation>
    <scope>NUCLEOTIDE SEQUENCE</scope>
    <source>
        <strain evidence="3">CHK33-5263</strain>
    </source>
</reference>
<dbReference type="AlphaFoldDB" id="A0A9D2DWD3"/>
<comment type="caution">
    <text evidence="3">The sequence shown here is derived from an EMBL/GenBank/DDBJ whole genome shotgun (WGS) entry which is preliminary data.</text>
</comment>
<organism evidence="3 4">
    <name type="scientific">Candidatus Gallimonas intestinigallinarum</name>
    <dbReference type="NCBI Taxonomy" id="2838604"/>
    <lineage>
        <taxon>Bacteria</taxon>
        <taxon>Bacillati</taxon>
        <taxon>Bacillota</taxon>
        <taxon>Clostridia</taxon>
        <taxon>Candidatus Gallimonas</taxon>
    </lineage>
</organism>
<dbReference type="SUPFAM" id="SSF53474">
    <property type="entry name" value="alpha/beta-Hydrolases"/>
    <property type="match status" value="1"/>
</dbReference>
<name>A0A9D2DWD3_9FIRM</name>
<dbReference type="GO" id="GO:0006508">
    <property type="term" value="P:proteolysis"/>
    <property type="evidence" value="ECO:0007669"/>
    <property type="project" value="InterPro"/>
</dbReference>
<proteinExistence type="predicted"/>